<feature type="domain" description="Acyl-CoA dehydrogenase/oxidase C-terminal" evidence="2">
    <location>
        <begin position="10"/>
        <end position="43"/>
    </location>
</feature>
<dbReference type="Pfam" id="PF00441">
    <property type="entry name" value="Acyl-CoA_dh_1"/>
    <property type="match status" value="1"/>
</dbReference>
<gene>
    <name evidence="3" type="ORF">DSCO28_15910</name>
</gene>
<keyword evidence="1" id="KW-0285">Flavoprotein</keyword>
<dbReference type="GO" id="GO:0016627">
    <property type="term" value="F:oxidoreductase activity, acting on the CH-CH group of donors"/>
    <property type="evidence" value="ECO:0007669"/>
    <property type="project" value="InterPro"/>
</dbReference>
<evidence type="ECO:0000259" key="2">
    <source>
        <dbReference type="Pfam" id="PF00441"/>
    </source>
</evidence>
<dbReference type="EMBL" id="AP021876">
    <property type="protein sequence ID" value="BBO81025.1"/>
    <property type="molecule type" value="Genomic_DNA"/>
</dbReference>
<dbReference type="KEGG" id="dov:DSCO28_15910"/>
<evidence type="ECO:0000313" key="4">
    <source>
        <dbReference type="Proteomes" id="UP000425960"/>
    </source>
</evidence>
<organism evidence="3 4">
    <name type="scientific">Desulfosarcina ovata subsp. sediminis</name>
    <dbReference type="NCBI Taxonomy" id="885957"/>
    <lineage>
        <taxon>Bacteria</taxon>
        <taxon>Pseudomonadati</taxon>
        <taxon>Thermodesulfobacteriota</taxon>
        <taxon>Desulfobacteria</taxon>
        <taxon>Desulfobacterales</taxon>
        <taxon>Desulfosarcinaceae</taxon>
        <taxon>Desulfosarcina</taxon>
    </lineage>
</organism>
<dbReference type="InterPro" id="IPR036250">
    <property type="entry name" value="AcylCo_DH-like_C"/>
</dbReference>
<dbReference type="Gene3D" id="1.20.140.10">
    <property type="entry name" value="Butyryl-CoA Dehydrogenase, subunit A, domain 3"/>
    <property type="match status" value="1"/>
</dbReference>
<name>A0A5K7ZL87_9BACT</name>
<dbReference type="InterPro" id="IPR009075">
    <property type="entry name" value="AcylCo_DH/oxidase_C"/>
</dbReference>
<accession>A0A5K7ZL87</accession>
<dbReference type="AlphaFoldDB" id="A0A5K7ZL87"/>
<sequence>MGSDSGWRRLTTKYPAERAYRNSRINRIVEGTNEINRLLVARPLIQRTNQGRLELMEAATHVTRAVENVDLAPEAHTYGPLSHEAHVLVTCKKQIAEKVLKAKKYFF</sequence>
<proteinExistence type="predicted"/>
<evidence type="ECO:0000313" key="3">
    <source>
        <dbReference type="EMBL" id="BBO81025.1"/>
    </source>
</evidence>
<evidence type="ECO:0000256" key="1">
    <source>
        <dbReference type="ARBA" id="ARBA00022630"/>
    </source>
</evidence>
<reference evidence="3 4" key="1">
    <citation type="submission" date="2019-11" db="EMBL/GenBank/DDBJ databases">
        <title>Comparative genomics of hydrocarbon-degrading Desulfosarcina strains.</title>
        <authorList>
            <person name="Watanabe M."/>
            <person name="Kojima H."/>
            <person name="Fukui M."/>
        </authorList>
    </citation>
    <scope>NUCLEOTIDE SEQUENCE [LARGE SCALE GENOMIC DNA]</scope>
    <source>
        <strain evidence="3 4">28bB2T</strain>
    </source>
</reference>
<dbReference type="SUPFAM" id="SSF47203">
    <property type="entry name" value="Acyl-CoA dehydrogenase C-terminal domain-like"/>
    <property type="match status" value="1"/>
</dbReference>
<protein>
    <recommendedName>
        <fullName evidence="2">Acyl-CoA dehydrogenase/oxidase C-terminal domain-containing protein</fullName>
    </recommendedName>
</protein>
<dbReference type="Proteomes" id="UP000425960">
    <property type="component" value="Chromosome"/>
</dbReference>